<dbReference type="AlphaFoldDB" id="A0A067C3K5"/>
<gene>
    <name evidence="1" type="ORF">SPRG_12403</name>
</gene>
<dbReference type="VEuPathDB" id="FungiDB:SPRG_12403"/>
<dbReference type="KEGG" id="spar:SPRG_12403"/>
<organism evidence="1 2">
    <name type="scientific">Saprolegnia parasitica (strain CBS 223.65)</name>
    <dbReference type="NCBI Taxonomy" id="695850"/>
    <lineage>
        <taxon>Eukaryota</taxon>
        <taxon>Sar</taxon>
        <taxon>Stramenopiles</taxon>
        <taxon>Oomycota</taxon>
        <taxon>Saprolegniomycetes</taxon>
        <taxon>Saprolegniales</taxon>
        <taxon>Saprolegniaceae</taxon>
        <taxon>Saprolegnia</taxon>
    </lineage>
</organism>
<dbReference type="GeneID" id="24134363"/>
<dbReference type="OrthoDB" id="61851at2759"/>
<keyword evidence="2" id="KW-1185">Reference proteome</keyword>
<evidence type="ECO:0000313" key="2">
    <source>
        <dbReference type="Proteomes" id="UP000030745"/>
    </source>
</evidence>
<name>A0A067C3K5_SAPPC</name>
<evidence type="ECO:0000313" key="1">
    <source>
        <dbReference type="EMBL" id="KDO21397.1"/>
    </source>
</evidence>
<proteinExistence type="predicted"/>
<dbReference type="EMBL" id="KK583288">
    <property type="protein sequence ID" value="KDO21397.1"/>
    <property type="molecule type" value="Genomic_DNA"/>
</dbReference>
<sequence>MKKNVRVTQSMVKAPDETPKGIKIVLQERGLWSASLRLDTAKDLLGSQPDFTSQKCHFHCEFNFIKMYWGALKNYCREHCDYSFAKLLSTIKAAMKHVKLASIRRYARKCWRYMDAYRKGLSLEKA</sequence>
<reference evidence="1 2" key="1">
    <citation type="journal article" date="2013" name="PLoS Genet.">
        <title>Distinctive expansion of potential virulence genes in the genome of the oomycete fish pathogen Saprolegnia parasitica.</title>
        <authorList>
            <person name="Jiang R.H."/>
            <person name="de Bruijn I."/>
            <person name="Haas B.J."/>
            <person name="Belmonte R."/>
            <person name="Lobach L."/>
            <person name="Christie J."/>
            <person name="van den Ackerveken G."/>
            <person name="Bottin A."/>
            <person name="Bulone V."/>
            <person name="Diaz-Moreno S.M."/>
            <person name="Dumas B."/>
            <person name="Fan L."/>
            <person name="Gaulin E."/>
            <person name="Govers F."/>
            <person name="Grenville-Briggs L.J."/>
            <person name="Horner N.R."/>
            <person name="Levin J.Z."/>
            <person name="Mammella M."/>
            <person name="Meijer H.J."/>
            <person name="Morris P."/>
            <person name="Nusbaum C."/>
            <person name="Oome S."/>
            <person name="Phillips A.J."/>
            <person name="van Rooyen D."/>
            <person name="Rzeszutek E."/>
            <person name="Saraiva M."/>
            <person name="Secombes C.J."/>
            <person name="Seidl M.F."/>
            <person name="Snel B."/>
            <person name="Stassen J.H."/>
            <person name="Sykes S."/>
            <person name="Tripathy S."/>
            <person name="van den Berg H."/>
            <person name="Vega-Arreguin J.C."/>
            <person name="Wawra S."/>
            <person name="Young S.K."/>
            <person name="Zeng Q."/>
            <person name="Dieguez-Uribeondo J."/>
            <person name="Russ C."/>
            <person name="Tyler B.M."/>
            <person name="van West P."/>
        </authorList>
    </citation>
    <scope>NUCLEOTIDE SEQUENCE [LARGE SCALE GENOMIC DNA]</scope>
    <source>
        <strain evidence="1 2">CBS 223.65</strain>
    </source>
</reference>
<accession>A0A067C3K5</accession>
<protein>
    <submittedName>
        <fullName evidence="1">Uncharacterized protein</fullName>
    </submittedName>
</protein>
<dbReference type="OMA" id="RIFARKC"/>
<dbReference type="Proteomes" id="UP000030745">
    <property type="component" value="Unassembled WGS sequence"/>
</dbReference>
<dbReference type="RefSeq" id="XP_012207845.1">
    <property type="nucleotide sequence ID" value="XM_012352455.1"/>
</dbReference>